<comment type="similarity">
    <text evidence="3">Belongs to the Nudix hydrolase family. NudC subfamily.</text>
</comment>
<dbReference type="Gene3D" id="3.90.79.20">
    <property type="match status" value="1"/>
</dbReference>
<comment type="catalytic activity">
    <reaction evidence="9">
        <text>a 5'-end NAD(+)-phospho-ribonucleoside in mRNA + H2O = a 5'-end phospho-adenosine-phospho-ribonucleoside in mRNA + beta-nicotinamide D-ribonucleotide + 2 H(+)</text>
        <dbReference type="Rhea" id="RHEA:60876"/>
        <dbReference type="Rhea" id="RHEA-COMP:15698"/>
        <dbReference type="Rhea" id="RHEA-COMP:15719"/>
        <dbReference type="ChEBI" id="CHEBI:14649"/>
        <dbReference type="ChEBI" id="CHEBI:15377"/>
        <dbReference type="ChEBI" id="CHEBI:15378"/>
        <dbReference type="ChEBI" id="CHEBI:144029"/>
        <dbReference type="ChEBI" id="CHEBI:144051"/>
    </reaction>
    <physiologicalReaction direction="left-to-right" evidence="9">
        <dbReference type="Rhea" id="RHEA:60877"/>
    </physiologicalReaction>
</comment>
<dbReference type="InterPro" id="IPR050241">
    <property type="entry name" value="NAD-cap_RNA_hydrolase_NudC"/>
</dbReference>
<dbReference type="OrthoDB" id="9791656at2"/>
<keyword evidence="6 12" id="KW-0378">Hydrolase</keyword>
<dbReference type="PANTHER" id="PTHR42904:SF6">
    <property type="entry name" value="NAD-CAPPED RNA HYDROLASE NUDT12"/>
    <property type="match status" value="1"/>
</dbReference>
<keyword evidence="5" id="KW-0479">Metal-binding</keyword>
<dbReference type="InterPro" id="IPR015376">
    <property type="entry name" value="Znr_NADH_PPase"/>
</dbReference>
<comment type="cofactor">
    <cofactor evidence="1">
        <name>Mg(2+)</name>
        <dbReference type="ChEBI" id="CHEBI:18420"/>
    </cofactor>
</comment>
<dbReference type="PROSITE" id="PS51462">
    <property type="entry name" value="NUDIX"/>
    <property type="match status" value="1"/>
</dbReference>
<dbReference type="InterPro" id="IPR015797">
    <property type="entry name" value="NUDIX_hydrolase-like_dom_sf"/>
</dbReference>
<proteinExistence type="inferred from homology"/>
<protein>
    <recommendedName>
        <fullName evidence="4">NAD(+) diphosphatase</fullName>
        <ecNumber evidence="4">3.6.1.22</ecNumber>
    </recommendedName>
</protein>
<gene>
    <name evidence="12" type="primary">nudC</name>
    <name evidence="12" type="ORF">GMA10_01995</name>
</gene>
<evidence type="ECO:0000256" key="9">
    <source>
        <dbReference type="ARBA" id="ARBA00023679"/>
    </source>
</evidence>
<feature type="domain" description="Nudix hydrolase" evidence="11">
    <location>
        <begin position="170"/>
        <end position="298"/>
    </location>
</feature>
<evidence type="ECO:0000313" key="12">
    <source>
        <dbReference type="EMBL" id="MUN54008.1"/>
    </source>
</evidence>
<dbReference type="Pfam" id="PF09297">
    <property type="entry name" value="Zn_ribbon_NUD"/>
    <property type="match status" value="1"/>
</dbReference>
<dbReference type="AlphaFoldDB" id="A0A7K1LFV4"/>
<evidence type="ECO:0000256" key="10">
    <source>
        <dbReference type="SAM" id="MobiDB-lite"/>
    </source>
</evidence>
<name>A0A7K1LFV4_9MICC</name>
<dbReference type="NCBIfam" id="NF001299">
    <property type="entry name" value="PRK00241.1"/>
    <property type="match status" value="1"/>
</dbReference>
<evidence type="ECO:0000313" key="13">
    <source>
        <dbReference type="Proteomes" id="UP000462152"/>
    </source>
</evidence>
<dbReference type="GO" id="GO:0046872">
    <property type="term" value="F:metal ion binding"/>
    <property type="evidence" value="ECO:0007669"/>
    <property type="project" value="UniProtKB-KW"/>
</dbReference>
<comment type="cofactor">
    <cofactor evidence="2">
        <name>Zn(2+)</name>
        <dbReference type="ChEBI" id="CHEBI:29105"/>
    </cofactor>
</comment>
<dbReference type="InterPro" id="IPR020084">
    <property type="entry name" value="NUDIX_hydrolase_CS"/>
</dbReference>
<dbReference type="Gene3D" id="3.90.79.10">
    <property type="entry name" value="Nucleoside Triphosphate Pyrophosphohydrolase"/>
    <property type="match status" value="1"/>
</dbReference>
<dbReference type="GO" id="GO:0035529">
    <property type="term" value="F:NADH pyrophosphatase activity"/>
    <property type="evidence" value="ECO:0007669"/>
    <property type="project" value="TreeGrafter"/>
</dbReference>
<reference evidence="12 13" key="1">
    <citation type="submission" date="2019-12" db="EMBL/GenBank/DDBJ databases">
        <authorList>
            <person name="Li J."/>
            <person name="Shi Y."/>
            <person name="Xu G."/>
            <person name="Xiao D."/>
            <person name="Ran X."/>
        </authorList>
    </citation>
    <scope>NUCLEOTIDE SEQUENCE [LARGE SCALE GENOMIC DNA]</scope>
    <source>
        <strain evidence="12 13">JCM 15915</strain>
    </source>
</reference>
<dbReference type="Pfam" id="PF00293">
    <property type="entry name" value="NUDIX"/>
    <property type="match status" value="1"/>
</dbReference>
<feature type="region of interest" description="Disordered" evidence="10">
    <location>
        <begin position="77"/>
        <end position="98"/>
    </location>
</feature>
<dbReference type="CDD" id="cd03429">
    <property type="entry name" value="NUDIX_NADH_pyrophosphatase_Nudt13"/>
    <property type="match status" value="1"/>
</dbReference>
<dbReference type="GO" id="GO:0006742">
    <property type="term" value="P:NADP+ catabolic process"/>
    <property type="evidence" value="ECO:0007669"/>
    <property type="project" value="TreeGrafter"/>
</dbReference>
<keyword evidence="8" id="KW-0520">NAD</keyword>
<comment type="caution">
    <text evidence="12">The sequence shown here is derived from an EMBL/GenBank/DDBJ whole genome shotgun (WGS) entry which is preliminary data.</text>
</comment>
<dbReference type="InterPro" id="IPR000086">
    <property type="entry name" value="NUDIX_hydrolase_dom"/>
</dbReference>
<accession>A0A7K1LFV4</accession>
<evidence type="ECO:0000256" key="5">
    <source>
        <dbReference type="ARBA" id="ARBA00022723"/>
    </source>
</evidence>
<dbReference type="GO" id="GO:0005829">
    <property type="term" value="C:cytosol"/>
    <property type="evidence" value="ECO:0007669"/>
    <property type="project" value="TreeGrafter"/>
</dbReference>
<evidence type="ECO:0000259" key="11">
    <source>
        <dbReference type="PROSITE" id="PS51462"/>
    </source>
</evidence>
<evidence type="ECO:0000256" key="6">
    <source>
        <dbReference type="ARBA" id="ARBA00022801"/>
    </source>
</evidence>
<dbReference type="SUPFAM" id="SSF55811">
    <property type="entry name" value="Nudix"/>
    <property type="match status" value="1"/>
</dbReference>
<evidence type="ECO:0000256" key="8">
    <source>
        <dbReference type="ARBA" id="ARBA00023027"/>
    </source>
</evidence>
<feature type="compositionally biased region" description="Polar residues" evidence="10">
    <location>
        <begin position="321"/>
        <end position="338"/>
    </location>
</feature>
<dbReference type="PROSITE" id="PS00893">
    <property type="entry name" value="NUDIX_BOX"/>
    <property type="match status" value="1"/>
</dbReference>
<feature type="region of interest" description="Disordered" evidence="10">
    <location>
        <begin position="307"/>
        <end position="338"/>
    </location>
</feature>
<organism evidence="12 13">
    <name type="scientific">Rothia koreensis</name>
    <dbReference type="NCBI Taxonomy" id="592378"/>
    <lineage>
        <taxon>Bacteria</taxon>
        <taxon>Bacillati</taxon>
        <taxon>Actinomycetota</taxon>
        <taxon>Actinomycetes</taxon>
        <taxon>Micrococcales</taxon>
        <taxon>Micrococcaceae</taxon>
        <taxon>Rothia</taxon>
    </lineage>
</organism>
<evidence type="ECO:0000256" key="3">
    <source>
        <dbReference type="ARBA" id="ARBA00009595"/>
    </source>
</evidence>
<keyword evidence="13" id="KW-1185">Reference proteome</keyword>
<dbReference type="EC" id="3.6.1.22" evidence="4"/>
<dbReference type="PANTHER" id="PTHR42904">
    <property type="entry name" value="NUDIX HYDROLASE, NUDC SUBFAMILY"/>
    <property type="match status" value="1"/>
</dbReference>
<evidence type="ECO:0000256" key="7">
    <source>
        <dbReference type="ARBA" id="ARBA00022842"/>
    </source>
</evidence>
<evidence type="ECO:0000256" key="2">
    <source>
        <dbReference type="ARBA" id="ARBA00001947"/>
    </source>
</evidence>
<dbReference type="GO" id="GO:0019677">
    <property type="term" value="P:NAD+ catabolic process"/>
    <property type="evidence" value="ECO:0007669"/>
    <property type="project" value="TreeGrafter"/>
</dbReference>
<evidence type="ECO:0000256" key="1">
    <source>
        <dbReference type="ARBA" id="ARBA00001946"/>
    </source>
</evidence>
<sequence length="338" mass="36523">MLGTYPIRRIDDAQDRGELVDSALSDPATQVLVLDQGKVRTRQAEGGTRIAWATTDDADIVAYLGTSADQSPILLGRAPRTRPEDLQAGDPWPEDADPNAAVEDATDWLGLRDAAPVLPREESTWLSVGIALMNWHQSSSFCPSCGSPTHPEAAGWARVCDAEGRELFPRTDPAVISAVVHTDDDGVDRLLLGHSVAWPEDRYSTFAGFVEAGESLEAAVAREIREEAGVEIGEATYMGSQPWPFPRSLMVGFIARAESLDSAEPDGREISSVRWFTRDELEAAVVSGELRLPDRVSIAHHLIADWYGGPLPQPPERSEDSGTAGQGPTTDSEGATQR</sequence>
<dbReference type="Proteomes" id="UP000462152">
    <property type="component" value="Unassembled WGS sequence"/>
</dbReference>
<keyword evidence="7" id="KW-0460">Magnesium</keyword>
<dbReference type="InterPro" id="IPR049734">
    <property type="entry name" value="NudC-like_C"/>
</dbReference>
<dbReference type="EMBL" id="WOGT01000001">
    <property type="protein sequence ID" value="MUN54008.1"/>
    <property type="molecule type" value="Genomic_DNA"/>
</dbReference>
<evidence type="ECO:0000256" key="4">
    <source>
        <dbReference type="ARBA" id="ARBA00012381"/>
    </source>
</evidence>